<feature type="region of interest" description="Disordered" evidence="1">
    <location>
        <begin position="496"/>
        <end position="518"/>
    </location>
</feature>
<evidence type="ECO:0000256" key="2">
    <source>
        <dbReference type="SAM" id="Phobius"/>
    </source>
</evidence>
<feature type="transmembrane region" description="Helical" evidence="2">
    <location>
        <begin position="236"/>
        <end position="258"/>
    </location>
</feature>
<feature type="non-terminal residue" evidence="3">
    <location>
        <position position="1"/>
    </location>
</feature>
<proteinExistence type="predicted"/>
<keyword evidence="2" id="KW-0812">Transmembrane</keyword>
<keyword evidence="2" id="KW-1133">Transmembrane helix</keyword>
<accession>A0A699Z510</accession>
<name>A0A699Z510_HAELA</name>
<dbReference type="EMBL" id="BLLF01001107">
    <property type="protein sequence ID" value="GFH17171.1"/>
    <property type="molecule type" value="Genomic_DNA"/>
</dbReference>
<feature type="compositionally biased region" description="Gly residues" evidence="1">
    <location>
        <begin position="497"/>
        <end position="507"/>
    </location>
</feature>
<keyword evidence="2" id="KW-0472">Membrane</keyword>
<evidence type="ECO:0000256" key="1">
    <source>
        <dbReference type="SAM" id="MobiDB-lite"/>
    </source>
</evidence>
<organism evidence="3 4">
    <name type="scientific">Haematococcus lacustris</name>
    <name type="common">Green alga</name>
    <name type="synonym">Haematococcus pluvialis</name>
    <dbReference type="NCBI Taxonomy" id="44745"/>
    <lineage>
        <taxon>Eukaryota</taxon>
        <taxon>Viridiplantae</taxon>
        <taxon>Chlorophyta</taxon>
        <taxon>core chlorophytes</taxon>
        <taxon>Chlorophyceae</taxon>
        <taxon>CS clade</taxon>
        <taxon>Chlamydomonadales</taxon>
        <taxon>Haematococcaceae</taxon>
        <taxon>Haematococcus</taxon>
    </lineage>
</organism>
<dbReference type="PANTHER" id="PTHR31600">
    <property type="entry name" value="TINY MACROCYSTS PROTEIN B-RELATED"/>
    <property type="match status" value="1"/>
</dbReference>
<sequence>MLPQFHDIRLSSVAKQAAAAGVGDFRRGKRLRRLLRQLHSVLAQRVMHRFRWQSLALVLLLVAIHVGMFALVYSLIQEQQVKVQDFTQTAQAAQNIARVATLALNIDIFVNKRTVPGLEGLEGPQDLAVTLDDMMDSINDFTALHSGSYLGFHSRRQLPDEFGIRRVWEVDGCNCTIFYDSLPLPSSKTRVMGLWDAGNLFTVNSVNSLYSAYYNTMDGLTQILIADFSKVNNVQLLIMVMEGVVLCLIVFVYLWVLLSQVLPTLSGSKRTLHTSNKQLAWQLWPFLAWGVLIIILHNVAMAGLNTISGPLATLNIVNFVDMRNARTFLIAQGVPQLNSLHYTQATQGLAFVGGKGTDILYKPGRCLRLNQSSCLGPDSPFYHYTVNGLDTLMQQSFVAMEALANTTGAEPYLWDPSFKFLAATRLDREGGLDALNAAYQQHLGGTYTASLQEVGQEMRRVAELLNQLPLDSQPEALLQRSLFAHLGQAAAATARVSGGGAGKGGAGASSTRSMDSSA</sequence>
<reference evidence="3 4" key="1">
    <citation type="submission" date="2020-02" db="EMBL/GenBank/DDBJ databases">
        <title>Draft genome sequence of Haematococcus lacustris strain NIES-144.</title>
        <authorList>
            <person name="Morimoto D."/>
            <person name="Nakagawa S."/>
            <person name="Yoshida T."/>
            <person name="Sawayama S."/>
        </authorList>
    </citation>
    <scope>NUCLEOTIDE SEQUENCE [LARGE SCALE GENOMIC DNA]</scope>
    <source>
        <strain evidence="3 4">NIES-144</strain>
    </source>
</reference>
<comment type="caution">
    <text evidence="3">The sequence shown here is derived from an EMBL/GenBank/DDBJ whole genome shotgun (WGS) entry which is preliminary data.</text>
</comment>
<evidence type="ECO:0000313" key="4">
    <source>
        <dbReference type="Proteomes" id="UP000485058"/>
    </source>
</evidence>
<dbReference type="InterPro" id="IPR052994">
    <property type="entry name" value="Tiny_macrocysts_regulators"/>
</dbReference>
<gene>
    <name evidence="3" type="ORF">HaLaN_13742</name>
</gene>
<feature type="transmembrane region" description="Helical" evidence="2">
    <location>
        <begin position="279"/>
        <end position="300"/>
    </location>
</feature>
<keyword evidence="4" id="KW-1185">Reference proteome</keyword>
<protein>
    <submittedName>
        <fullName evidence="3">PAS domain-containing protein</fullName>
    </submittedName>
</protein>
<evidence type="ECO:0000313" key="3">
    <source>
        <dbReference type="EMBL" id="GFH17171.1"/>
    </source>
</evidence>
<dbReference type="AlphaFoldDB" id="A0A699Z510"/>
<dbReference type="Proteomes" id="UP000485058">
    <property type="component" value="Unassembled WGS sequence"/>
</dbReference>
<dbReference type="PANTHER" id="PTHR31600:SF2">
    <property type="entry name" value="GAMETE ENRICHED GENE 10 PROTEIN-RELATED"/>
    <property type="match status" value="1"/>
</dbReference>
<feature type="transmembrane region" description="Helical" evidence="2">
    <location>
        <begin position="55"/>
        <end position="76"/>
    </location>
</feature>